<proteinExistence type="predicted"/>
<dbReference type="Proteomes" id="UP000054843">
    <property type="component" value="Unassembled WGS sequence"/>
</dbReference>
<evidence type="ECO:0000256" key="1">
    <source>
        <dbReference type="SAM" id="MobiDB-lite"/>
    </source>
</evidence>
<evidence type="ECO:0000313" key="2">
    <source>
        <dbReference type="EMBL" id="KRZ64919.1"/>
    </source>
</evidence>
<evidence type="ECO:0000313" key="3">
    <source>
        <dbReference type="Proteomes" id="UP000054843"/>
    </source>
</evidence>
<gene>
    <name evidence="2" type="ORF">T10_112</name>
</gene>
<protein>
    <submittedName>
        <fullName evidence="2">Uncharacterized protein</fullName>
    </submittedName>
</protein>
<feature type="region of interest" description="Disordered" evidence="1">
    <location>
        <begin position="1"/>
        <end position="24"/>
    </location>
</feature>
<organism evidence="2 3">
    <name type="scientific">Trichinella papuae</name>
    <dbReference type="NCBI Taxonomy" id="268474"/>
    <lineage>
        <taxon>Eukaryota</taxon>
        <taxon>Metazoa</taxon>
        <taxon>Ecdysozoa</taxon>
        <taxon>Nematoda</taxon>
        <taxon>Enoplea</taxon>
        <taxon>Dorylaimia</taxon>
        <taxon>Trichinellida</taxon>
        <taxon>Trichinellidae</taxon>
        <taxon>Trichinella</taxon>
    </lineage>
</organism>
<sequence length="219" mass="25293">MYGLVRGETVSESSKMSPGVSGARPRKVLRQHLVPSVDTEARPRHGWLFVTYSRCFFTSNEQFQEQFCSVLRRNNVPLVRYYGCRWRHPTEGSQYHVLVRLEKQPGWSCDFMKSAFCLEGGLCGSFMISTPPSRSEVPFFIEKCVCFMEQPGGYDYFGDRPVLPVHKRKNLERLSDRPTASSWTTVAPGDYFESLERHRYGRVVSSHEKMRVSFVVEDL</sequence>
<accession>A0A0V1LZP4</accession>
<dbReference type="EMBL" id="JYDO01000662">
    <property type="protein sequence ID" value="KRZ64919.1"/>
    <property type="molecule type" value="Genomic_DNA"/>
</dbReference>
<keyword evidence="3" id="KW-1185">Reference proteome</keyword>
<name>A0A0V1LZP4_9BILA</name>
<reference evidence="2 3" key="1">
    <citation type="submission" date="2015-01" db="EMBL/GenBank/DDBJ databases">
        <title>Evolution of Trichinella species and genotypes.</title>
        <authorList>
            <person name="Korhonen P.K."/>
            <person name="Edoardo P."/>
            <person name="Giuseppe L.R."/>
            <person name="Gasser R.B."/>
        </authorList>
    </citation>
    <scope>NUCLEOTIDE SEQUENCE [LARGE SCALE GENOMIC DNA]</scope>
    <source>
        <strain evidence="2">ISS1980</strain>
    </source>
</reference>
<dbReference type="AlphaFoldDB" id="A0A0V1LZP4"/>
<comment type="caution">
    <text evidence="2">The sequence shown here is derived from an EMBL/GenBank/DDBJ whole genome shotgun (WGS) entry which is preliminary data.</text>
</comment>